<evidence type="ECO:0000256" key="5">
    <source>
        <dbReference type="ARBA" id="ARBA00023136"/>
    </source>
</evidence>
<feature type="transmembrane region" description="Helical" evidence="6">
    <location>
        <begin position="522"/>
        <end position="540"/>
    </location>
</feature>
<gene>
    <name evidence="8" type="ORF">BMERY_0655</name>
</gene>
<feature type="transmembrane region" description="Helical" evidence="6">
    <location>
        <begin position="61"/>
        <end position="78"/>
    </location>
</feature>
<evidence type="ECO:0000259" key="7">
    <source>
        <dbReference type="Pfam" id="PF03772"/>
    </source>
</evidence>
<feature type="transmembrane region" description="Helical" evidence="6">
    <location>
        <begin position="90"/>
        <end position="112"/>
    </location>
</feature>
<dbReference type="eggNOG" id="COG0658">
    <property type="taxonomic scope" value="Bacteria"/>
</dbReference>
<dbReference type="AlphaFoldDB" id="A0A087BGN0"/>
<feature type="transmembrane region" description="Helical" evidence="6">
    <location>
        <begin position="294"/>
        <end position="313"/>
    </location>
</feature>
<keyword evidence="2" id="KW-1003">Cell membrane</keyword>
<dbReference type="EMBL" id="JGZC01000006">
    <property type="protein sequence ID" value="KFI70180.1"/>
    <property type="molecule type" value="Genomic_DNA"/>
</dbReference>
<dbReference type="RefSeq" id="WP_051915095.1">
    <property type="nucleotide sequence ID" value="NZ_CADAXU010000009.1"/>
</dbReference>
<feature type="domain" description="ComEC/Rec2-related protein" evidence="7">
    <location>
        <begin position="285"/>
        <end position="529"/>
    </location>
</feature>
<feature type="transmembrane region" description="Helical" evidence="6">
    <location>
        <begin position="20"/>
        <end position="41"/>
    </location>
</feature>
<evidence type="ECO:0000256" key="2">
    <source>
        <dbReference type="ARBA" id="ARBA00022475"/>
    </source>
</evidence>
<keyword evidence="5 6" id="KW-0472">Membrane</keyword>
<dbReference type="STRING" id="78345.BMERY_0655"/>
<dbReference type="Pfam" id="PF03772">
    <property type="entry name" value="Competence"/>
    <property type="match status" value="1"/>
</dbReference>
<comment type="caution">
    <text evidence="8">The sequence shown here is derived from an EMBL/GenBank/DDBJ whole genome shotgun (WGS) entry which is preliminary data.</text>
</comment>
<evidence type="ECO:0000256" key="3">
    <source>
        <dbReference type="ARBA" id="ARBA00022692"/>
    </source>
</evidence>
<dbReference type="PANTHER" id="PTHR30619">
    <property type="entry name" value="DNA INTERNALIZATION/COMPETENCE PROTEIN COMEC/REC2"/>
    <property type="match status" value="1"/>
</dbReference>
<feature type="transmembrane region" description="Helical" evidence="6">
    <location>
        <begin position="325"/>
        <end position="343"/>
    </location>
</feature>
<sequence length="595" mass="63129">MGGADADMGRERGSRDCRLLPAALVLWTAILAAEALFAILIKGEQPLAEWSGDGASCAPGWLMPVCMATGGFAVGVILSKRGMTFIRHGADMRVAMMVVIMVSIVGVTSAWAHLLVRWHDPAAAGARNGKVEVVAVGRITEPLKTSTIREADCQAEMKLESILLQGVSRRSSTQVRAFFTGGDCAAASRGATYRVSGVLREAEYGGTPLWLTVGSDRNVERVRDPPVTDLVRAHMQERFFDAVSRLSDQGRVLVPGLTMGVLGQDHVPSDGRWEAGMVDETYANRLEDSFRNAGIMHLMAVSGGHFVLIASLVRRLCSRFLLPRAVTACCIAASYGLLASLMAPGDSVSRALIMGWFNAAAMAVGRRPQALSALCCTVIGTLLADPAMAQSYGFALSCAAVLGIVILTGPLTSAFTRILPKPIASGLAMTVAAQYATMPIQILMKPQLPVLSCVANLLVAPVVSYATLLGLAALLCAWADDDVAYGLVWLASLGTRVMEVVADGLGNADVAVLPWKDGITGALAMAGIEAAALIAIRMIVRRGGRGSDDGPAAKRFTRDPRNRLGIWFADTVRLVTDSNRTAWRGREVNLHGESD</sequence>
<feature type="transmembrane region" description="Helical" evidence="6">
    <location>
        <begin position="392"/>
        <end position="411"/>
    </location>
</feature>
<protein>
    <submittedName>
        <fullName evidence="8">ComA protein</fullName>
    </submittedName>
</protein>
<evidence type="ECO:0000256" key="4">
    <source>
        <dbReference type="ARBA" id="ARBA00022989"/>
    </source>
</evidence>
<evidence type="ECO:0000313" key="8">
    <source>
        <dbReference type="EMBL" id="KFI70180.1"/>
    </source>
</evidence>
<keyword evidence="9" id="KW-1185">Reference proteome</keyword>
<evidence type="ECO:0000256" key="1">
    <source>
        <dbReference type="ARBA" id="ARBA00004651"/>
    </source>
</evidence>
<comment type="subcellular location">
    <subcellularLocation>
        <location evidence="1">Cell membrane</location>
        <topology evidence="1">Multi-pass membrane protein</topology>
    </subcellularLocation>
</comment>
<evidence type="ECO:0000313" key="9">
    <source>
        <dbReference type="Proteomes" id="UP000029060"/>
    </source>
</evidence>
<dbReference type="GO" id="GO:0005886">
    <property type="term" value="C:plasma membrane"/>
    <property type="evidence" value="ECO:0007669"/>
    <property type="project" value="UniProtKB-SubCell"/>
</dbReference>
<dbReference type="InterPro" id="IPR052159">
    <property type="entry name" value="Competence_DNA_uptake"/>
</dbReference>
<name>A0A087BGN0_9BIFI</name>
<proteinExistence type="predicted"/>
<feature type="transmembrane region" description="Helical" evidence="6">
    <location>
        <begin position="423"/>
        <end position="442"/>
    </location>
</feature>
<feature type="transmembrane region" description="Helical" evidence="6">
    <location>
        <begin position="483"/>
        <end position="502"/>
    </location>
</feature>
<dbReference type="Proteomes" id="UP000029060">
    <property type="component" value="Unassembled WGS sequence"/>
</dbReference>
<accession>A0A087BGN0</accession>
<keyword evidence="3 6" id="KW-0812">Transmembrane</keyword>
<dbReference type="NCBIfam" id="TIGR00360">
    <property type="entry name" value="ComEC_N-term"/>
    <property type="match status" value="1"/>
</dbReference>
<feature type="transmembrane region" description="Helical" evidence="6">
    <location>
        <begin position="454"/>
        <end position="476"/>
    </location>
</feature>
<dbReference type="PANTHER" id="PTHR30619:SF7">
    <property type="entry name" value="BETA-LACTAMASE DOMAIN PROTEIN"/>
    <property type="match status" value="1"/>
</dbReference>
<organism evidence="8 9">
    <name type="scientific">Bifidobacterium merycicum</name>
    <dbReference type="NCBI Taxonomy" id="78345"/>
    <lineage>
        <taxon>Bacteria</taxon>
        <taxon>Bacillati</taxon>
        <taxon>Actinomycetota</taxon>
        <taxon>Actinomycetes</taxon>
        <taxon>Bifidobacteriales</taxon>
        <taxon>Bifidobacteriaceae</taxon>
        <taxon>Bifidobacterium</taxon>
    </lineage>
</organism>
<evidence type="ECO:0000256" key="6">
    <source>
        <dbReference type="SAM" id="Phobius"/>
    </source>
</evidence>
<reference evidence="8 9" key="1">
    <citation type="submission" date="2014-03" db="EMBL/GenBank/DDBJ databases">
        <title>Genomics of Bifidobacteria.</title>
        <authorList>
            <person name="Ventura M."/>
            <person name="Milani C."/>
            <person name="Lugli G.A."/>
        </authorList>
    </citation>
    <scope>NUCLEOTIDE SEQUENCE [LARGE SCALE GENOMIC DNA]</scope>
    <source>
        <strain evidence="8 9">LMG 11341</strain>
    </source>
</reference>
<keyword evidence="4 6" id="KW-1133">Transmembrane helix</keyword>
<dbReference type="InterPro" id="IPR004477">
    <property type="entry name" value="ComEC_N"/>
</dbReference>